<gene>
    <name evidence="13" type="ORF">JIR001_00160</name>
</gene>
<dbReference type="InterPro" id="IPR033738">
    <property type="entry name" value="AsnB_N"/>
</dbReference>
<dbReference type="CDD" id="cd01991">
    <property type="entry name" value="Asn_synthase_B_C"/>
    <property type="match status" value="1"/>
</dbReference>
<evidence type="ECO:0000256" key="1">
    <source>
        <dbReference type="ARBA" id="ARBA00005187"/>
    </source>
</evidence>
<dbReference type="Proteomes" id="UP000677436">
    <property type="component" value="Chromosome"/>
</dbReference>
<dbReference type="RefSeq" id="WP_212773645.1">
    <property type="nucleotide sequence ID" value="NZ_AP024601.1"/>
</dbReference>
<sequence length="615" mass="71212">MCGITGWIDWKRDLRNQGAILETMNQTHCRRGPDAEGKWLSQHAALGHRRLAVIDLEGGAQPMVRRTEERTYVIVYNGELYNMDELRRELEQCGHRMESRSDTELVLRAYMQWGPACMSRLRGIFAYAIWDEAEKRLFLARDRIGVKPLFYAVRDGAFLFGSELKSLLAHPDVEPVIDAEGLAEVLVMSPARTPGHGVFRGVEELRAGWWMIVDRDGIRKQPYWTLESREHTDDLPTTIERVRSLFQDTVRRQLVSDVPVGTMLSGGLDSSAISAWASRVMEEEGRGPVDTFSVDYVGNDRHFTPNEFQPNSDAPWVKRMSEYLQSRHHVIEVDLPELVSALADALRARDLPGMTDVDASLLLFCKEIKQSATMVLSGECADEVFGGYPWFHRREMLEADTFPWARMTDQRVRFLSPDVTRMTRPDEYVQERYREAIAEVPALEREEDSNARMREMFYLNLTRWMPTLLDRKDRMSMAVGLEVRVPFCDHPLVEYMWNVPWEWKALEGREKGLLRRALTGILPDDVLWRKKSPYPKTHDPGYLTAVRNQVLQLLDDPQSPLRDLLDIEAVRSFARADLSKVHLPWFGQLMNVPQLFAHWWQLDMWMREYGVTIQA</sequence>
<evidence type="ECO:0000256" key="7">
    <source>
        <dbReference type="ARBA" id="ARBA00022962"/>
    </source>
</evidence>
<comment type="catalytic activity">
    <reaction evidence="8">
        <text>L-aspartate + L-glutamine + ATP + H2O = L-asparagine + L-glutamate + AMP + diphosphate + H(+)</text>
        <dbReference type="Rhea" id="RHEA:12228"/>
        <dbReference type="ChEBI" id="CHEBI:15377"/>
        <dbReference type="ChEBI" id="CHEBI:15378"/>
        <dbReference type="ChEBI" id="CHEBI:29985"/>
        <dbReference type="ChEBI" id="CHEBI:29991"/>
        <dbReference type="ChEBI" id="CHEBI:30616"/>
        <dbReference type="ChEBI" id="CHEBI:33019"/>
        <dbReference type="ChEBI" id="CHEBI:58048"/>
        <dbReference type="ChEBI" id="CHEBI:58359"/>
        <dbReference type="ChEBI" id="CHEBI:456215"/>
        <dbReference type="EC" id="6.3.5.4"/>
    </reaction>
</comment>
<protein>
    <recommendedName>
        <fullName evidence="3">asparagine synthase (glutamine-hydrolyzing)</fullName>
        <ecNumber evidence="3">6.3.5.4</ecNumber>
    </recommendedName>
</protein>
<evidence type="ECO:0000313" key="13">
    <source>
        <dbReference type="EMBL" id="BCU80233.1"/>
    </source>
</evidence>
<keyword evidence="5 10" id="KW-0067">ATP-binding</keyword>
<name>A0A8D5UCL0_9BACL</name>
<dbReference type="Pfam" id="PF13537">
    <property type="entry name" value="GATase_7"/>
    <property type="match status" value="1"/>
</dbReference>
<dbReference type="GO" id="GO:0005524">
    <property type="term" value="F:ATP binding"/>
    <property type="evidence" value="ECO:0007669"/>
    <property type="project" value="UniProtKB-KW"/>
</dbReference>
<feature type="domain" description="Glutamine amidotransferase type-2" evidence="12">
    <location>
        <begin position="2"/>
        <end position="216"/>
    </location>
</feature>
<reference evidence="13" key="2">
    <citation type="journal article" date="2021" name="Microbiol. Resour. Announc.">
        <title>Complete Genome Sequence of Polycladomyces abyssicola JIR-001T, Isolated from Hemipelagic Sediment in Deep Seawater.</title>
        <authorList>
            <person name="Tsubouchi T."/>
            <person name="Kaneko Y."/>
        </authorList>
    </citation>
    <scope>NUCLEOTIDE SEQUENCE</scope>
    <source>
        <strain evidence="13">JIR-001</strain>
    </source>
</reference>
<dbReference type="Gene3D" id="3.60.20.10">
    <property type="entry name" value="Glutamine Phosphoribosylpyrophosphate, subunit 1, domain 1"/>
    <property type="match status" value="1"/>
</dbReference>
<evidence type="ECO:0000256" key="2">
    <source>
        <dbReference type="ARBA" id="ARBA00005752"/>
    </source>
</evidence>
<keyword evidence="4 10" id="KW-0547">Nucleotide-binding</keyword>
<evidence type="ECO:0000256" key="10">
    <source>
        <dbReference type="PIRSR" id="PIRSR001589-2"/>
    </source>
</evidence>
<evidence type="ECO:0000256" key="4">
    <source>
        <dbReference type="ARBA" id="ARBA00022741"/>
    </source>
</evidence>
<dbReference type="GO" id="GO:0006529">
    <property type="term" value="P:asparagine biosynthetic process"/>
    <property type="evidence" value="ECO:0007669"/>
    <property type="project" value="UniProtKB-KW"/>
</dbReference>
<evidence type="ECO:0000256" key="9">
    <source>
        <dbReference type="PIRSR" id="PIRSR001589-1"/>
    </source>
</evidence>
<dbReference type="NCBIfam" id="TIGR01536">
    <property type="entry name" value="asn_synth_AEB"/>
    <property type="match status" value="1"/>
</dbReference>
<evidence type="ECO:0000259" key="12">
    <source>
        <dbReference type="PROSITE" id="PS51278"/>
    </source>
</evidence>
<evidence type="ECO:0000256" key="5">
    <source>
        <dbReference type="ARBA" id="ARBA00022840"/>
    </source>
</evidence>
<dbReference type="Gene3D" id="3.40.50.620">
    <property type="entry name" value="HUPs"/>
    <property type="match status" value="1"/>
</dbReference>
<feature type="binding site" evidence="10">
    <location>
        <position position="102"/>
    </location>
    <ligand>
        <name>L-glutamine</name>
        <dbReference type="ChEBI" id="CHEBI:58359"/>
    </ligand>
</feature>
<evidence type="ECO:0000256" key="11">
    <source>
        <dbReference type="PIRSR" id="PIRSR001589-3"/>
    </source>
</evidence>
<dbReference type="SUPFAM" id="SSF56235">
    <property type="entry name" value="N-terminal nucleophile aminohydrolases (Ntn hydrolases)"/>
    <property type="match status" value="1"/>
</dbReference>
<keyword evidence="14" id="KW-1185">Reference proteome</keyword>
<dbReference type="GO" id="GO:0004066">
    <property type="term" value="F:asparagine synthase (glutamine-hydrolyzing) activity"/>
    <property type="evidence" value="ECO:0007669"/>
    <property type="project" value="UniProtKB-EC"/>
</dbReference>
<dbReference type="InterPro" id="IPR017932">
    <property type="entry name" value="GATase_2_dom"/>
</dbReference>
<organism evidence="13 14">
    <name type="scientific">Polycladomyces abyssicola</name>
    <dbReference type="NCBI Taxonomy" id="1125966"/>
    <lineage>
        <taxon>Bacteria</taxon>
        <taxon>Bacillati</taxon>
        <taxon>Bacillota</taxon>
        <taxon>Bacilli</taxon>
        <taxon>Bacillales</taxon>
        <taxon>Thermoactinomycetaceae</taxon>
        <taxon>Polycladomyces</taxon>
    </lineage>
</organism>
<dbReference type="InterPro" id="IPR029055">
    <property type="entry name" value="Ntn_hydrolases_N"/>
</dbReference>
<reference evidence="13" key="1">
    <citation type="journal article" date="2013" name="Int. J. Syst. Evol. Microbiol.">
        <title>Polycladomyces abyssicola gen. nov., sp. nov., a thermophilic filamentous bacterium isolated from hemipelagic sediment.</title>
        <authorList>
            <person name="Tsubouchi T."/>
            <person name="Shimane Y."/>
            <person name="Mori K."/>
            <person name="Usui K."/>
            <person name="Hiraki T."/>
            <person name="Tame A."/>
            <person name="Uematsu K."/>
            <person name="Maruyama T."/>
            <person name="Hatada Y."/>
        </authorList>
    </citation>
    <scope>NUCLEOTIDE SEQUENCE</scope>
    <source>
        <strain evidence="13">JIR-001</strain>
    </source>
</reference>
<dbReference type="InterPro" id="IPR014729">
    <property type="entry name" value="Rossmann-like_a/b/a_fold"/>
</dbReference>
<proteinExistence type="inferred from homology"/>
<keyword evidence="7 9" id="KW-0315">Glutamine amidotransferase</keyword>
<dbReference type="GO" id="GO:0005829">
    <property type="term" value="C:cytosol"/>
    <property type="evidence" value="ECO:0007669"/>
    <property type="project" value="TreeGrafter"/>
</dbReference>
<evidence type="ECO:0000256" key="6">
    <source>
        <dbReference type="ARBA" id="ARBA00022888"/>
    </source>
</evidence>
<feature type="active site" description="For GATase activity" evidence="9">
    <location>
        <position position="2"/>
    </location>
</feature>
<evidence type="ECO:0000256" key="8">
    <source>
        <dbReference type="ARBA" id="ARBA00048741"/>
    </source>
</evidence>
<dbReference type="AlphaFoldDB" id="A0A8D5UCL0"/>
<dbReference type="PROSITE" id="PS51278">
    <property type="entry name" value="GATASE_TYPE_2"/>
    <property type="match status" value="1"/>
</dbReference>
<feature type="binding site" evidence="10">
    <location>
        <begin position="377"/>
        <end position="378"/>
    </location>
    <ligand>
        <name>ATP</name>
        <dbReference type="ChEBI" id="CHEBI:30616"/>
    </ligand>
</feature>
<feature type="binding site" evidence="10">
    <location>
        <position position="294"/>
    </location>
    <ligand>
        <name>ATP</name>
        <dbReference type="ChEBI" id="CHEBI:30616"/>
    </ligand>
</feature>
<dbReference type="CDD" id="cd00712">
    <property type="entry name" value="AsnB"/>
    <property type="match status" value="1"/>
</dbReference>
<dbReference type="PANTHER" id="PTHR43284">
    <property type="entry name" value="ASPARAGINE SYNTHETASE (GLUTAMINE-HYDROLYZING)"/>
    <property type="match status" value="1"/>
</dbReference>
<dbReference type="InterPro" id="IPR001962">
    <property type="entry name" value="Asn_synthase"/>
</dbReference>
<dbReference type="KEGG" id="pabs:JIR001_00160"/>
<feature type="site" description="Important for beta-aspartyl-AMP intermediate formation" evidence="11">
    <location>
        <position position="379"/>
    </location>
</feature>
<dbReference type="InterPro" id="IPR006426">
    <property type="entry name" value="Asn_synth_AEB"/>
</dbReference>
<keyword evidence="9" id="KW-0028">Amino-acid biosynthesis</keyword>
<dbReference type="Pfam" id="PF00733">
    <property type="entry name" value="Asn_synthase"/>
    <property type="match status" value="1"/>
</dbReference>
<dbReference type="SUPFAM" id="SSF52402">
    <property type="entry name" value="Adenine nucleotide alpha hydrolases-like"/>
    <property type="match status" value="1"/>
</dbReference>
<dbReference type="EMBL" id="AP024601">
    <property type="protein sequence ID" value="BCU80233.1"/>
    <property type="molecule type" value="Genomic_DNA"/>
</dbReference>
<comment type="similarity">
    <text evidence="2">Belongs to the asparagine synthetase family.</text>
</comment>
<evidence type="ECO:0000256" key="3">
    <source>
        <dbReference type="ARBA" id="ARBA00012737"/>
    </source>
</evidence>
<keyword evidence="6 9" id="KW-0061">Asparagine biosynthesis</keyword>
<dbReference type="InterPro" id="IPR051786">
    <property type="entry name" value="ASN_synthetase/amidase"/>
</dbReference>
<comment type="pathway">
    <text evidence="1">Amino-acid biosynthesis; L-asparagine biosynthesis; L-asparagine from L-aspartate (L-Gln route): step 1/1.</text>
</comment>
<dbReference type="PIRSF" id="PIRSF001589">
    <property type="entry name" value="Asn_synthetase_glu-h"/>
    <property type="match status" value="1"/>
</dbReference>
<evidence type="ECO:0000313" key="14">
    <source>
        <dbReference type="Proteomes" id="UP000677436"/>
    </source>
</evidence>
<dbReference type="PANTHER" id="PTHR43284:SF1">
    <property type="entry name" value="ASPARAGINE SYNTHETASE"/>
    <property type="match status" value="1"/>
</dbReference>
<accession>A0A8D5UCL0</accession>
<dbReference type="EC" id="6.3.5.4" evidence="3"/>